<feature type="compositionally biased region" description="Polar residues" evidence="1">
    <location>
        <begin position="86"/>
        <end position="101"/>
    </location>
</feature>
<evidence type="ECO:0000313" key="2">
    <source>
        <dbReference type="EMBL" id="KAF6717439.1"/>
    </source>
</evidence>
<dbReference type="AlphaFoldDB" id="A0A834BU44"/>
<name>A0A834BU44_ORYME</name>
<organism evidence="2 3">
    <name type="scientific">Oryzias melastigma</name>
    <name type="common">Marine medaka</name>
    <dbReference type="NCBI Taxonomy" id="30732"/>
    <lineage>
        <taxon>Eukaryota</taxon>
        <taxon>Metazoa</taxon>
        <taxon>Chordata</taxon>
        <taxon>Craniata</taxon>
        <taxon>Vertebrata</taxon>
        <taxon>Euteleostomi</taxon>
        <taxon>Actinopterygii</taxon>
        <taxon>Neopterygii</taxon>
        <taxon>Teleostei</taxon>
        <taxon>Neoteleostei</taxon>
        <taxon>Acanthomorphata</taxon>
        <taxon>Ovalentaria</taxon>
        <taxon>Atherinomorphae</taxon>
        <taxon>Beloniformes</taxon>
        <taxon>Adrianichthyidae</taxon>
        <taxon>Oryziinae</taxon>
        <taxon>Oryzias</taxon>
    </lineage>
</organism>
<dbReference type="Proteomes" id="UP000646548">
    <property type="component" value="Unassembled WGS sequence"/>
</dbReference>
<feature type="region of interest" description="Disordered" evidence="1">
    <location>
        <begin position="1"/>
        <end position="101"/>
    </location>
</feature>
<sequence>MNIVEENLKERLCADQEPSGPSDPSEQLHRSQQRAHASASGGDPNISARPSKAQKRSLDCDHQEQEDSTAGCMLQDPETRGGFCLKSNSNRMTNSLRRSSV</sequence>
<feature type="compositionally biased region" description="Basic and acidic residues" evidence="1">
    <location>
        <begin position="1"/>
        <end position="14"/>
    </location>
</feature>
<evidence type="ECO:0000313" key="3">
    <source>
        <dbReference type="Proteomes" id="UP000646548"/>
    </source>
</evidence>
<gene>
    <name evidence="2" type="ORF">FQA47_013837</name>
</gene>
<feature type="compositionally biased region" description="Basic and acidic residues" evidence="1">
    <location>
        <begin position="56"/>
        <end position="65"/>
    </location>
</feature>
<proteinExistence type="predicted"/>
<reference evidence="2" key="1">
    <citation type="journal article" name="BMC Genomics">
        <title>Long-read sequencing and de novo genome assembly of marine medaka (Oryzias melastigma).</title>
        <authorList>
            <person name="Liang P."/>
            <person name="Saqib H.S.A."/>
            <person name="Ni X."/>
            <person name="Shen Y."/>
        </authorList>
    </citation>
    <scope>NUCLEOTIDE SEQUENCE</scope>
    <source>
        <strain evidence="2">Bigg-433</strain>
    </source>
</reference>
<comment type="caution">
    <text evidence="2">The sequence shown here is derived from an EMBL/GenBank/DDBJ whole genome shotgun (WGS) entry which is preliminary data.</text>
</comment>
<evidence type="ECO:0000256" key="1">
    <source>
        <dbReference type="SAM" id="MobiDB-lite"/>
    </source>
</evidence>
<accession>A0A834BU44</accession>
<dbReference type="EMBL" id="WKFB01000835">
    <property type="protein sequence ID" value="KAF6717439.1"/>
    <property type="molecule type" value="Genomic_DNA"/>
</dbReference>
<protein>
    <submittedName>
        <fullName evidence="2">Uncharacterized protein</fullName>
    </submittedName>
</protein>